<comment type="catalytic activity">
    <reaction evidence="1">
        <text>guanosine(46) in tRNA + S-adenosyl-L-methionine = N(7)-methylguanosine(46) in tRNA + S-adenosyl-L-homocysteine</text>
        <dbReference type="Rhea" id="RHEA:42708"/>
        <dbReference type="Rhea" id="RHEA-COMP:10188"/>
        <dbReference type="Rhea" id="RHEA-COMP:10189"/>
        <dbReference type="ChEBI" id="CHEBI:57856"/>
        <dbReference type="ChEBI" id="CHEBI:59789"/>
        <dbReference type="ChEBI" id="CHEBI:74269"/>
        <dbReference type="ChEBI" id="CHEBI:74480"/>
        <dbReference type="EC" id="2.1.1.33"/>
    </reaction>
</comment>
<dbReference type="CDD" id="cd11644">
    <property type="entry name" value="Precorrin-6Y-MT"/>
    <property type="match status" value="1"/>
</dbReference>
<dbReference type="InterPro" id="IPR003723">
    <property type="entry name" value="Precorrin-6x_reduct"/>
</dbReference>
<dbReference type="RefSeq" id="WP_316265193.1">
    <property type="nucleotide sequence ID" value="NZ_AP027742.1"/>
</dbReference>
<keyword evidence="8" id="KW-0949">S-adenosyl-L-methionine</keyword>
<evidence type="ECO:0000256" key="2">
    <source>
        <dbReference type="ARBA" id="ARBA00003015"/>
    </source>
</evidence>
<organism evidence="11 12">
    <name type="scientific">Claveliimonas bilis</name>
    <dbReference type="NCBI Taxonomy" id="3028070"/>
    <lineage>
        <taxon>Bacteria</taxon>
        <taxon>Bacillati</taxon>
        <taxon>Bacillota</taxon>
        <taxon>Clostridia</taxon>
        <taxon>Lachnospirales</taxon>
        <taxon>Lachnospiraceae</taxon>
        <taxon>Claveliimonas</taxon>
    </lineage>
</organism>
<protein>
    <recommendedName>
        <fullName evidence="4">tRNA (guanine(46)-N(7))-methyltransferase</fullName>
        <ecNumber evidence="4">2.1.1.33</ecNumber>
    </recommendedName>
</protein>
<dbReference type="SUPFAM" id="SSF53335">
    <property type="entry name" value="S-adenosyl-L-methionine-dependent methyltransferases"/>
    <property type="match status" value="1"/>
</dbReference>
<comment type="function">
    <text evidence="2">Catalyzes the formation of N(7)-methylguanine at position 46 (m7G46) in tRNA.</text>
</comment>
<dbReference type="InterPro" id="IPR000878">
    <property type="entry name" value="4pyrrol_Mease"/>
</dbReference>
<dbReference type="InterPro" id="IPR014777">
    <property type="entry name" value="4pyrrole_Mease_sub1"/>
</dbReference>
<keyword evidence="6" id="KW-0489">Methyltransferase</keyword>
<evidence type="ECO:0000256" key="7">
    <source>
        <dbReference type="ARBA" id="ARBA00022679"/>
    </source>
</evidence>
<evidence type="ECO:0000313" key="11">
    <source>
        <dbReference type="EMBL" id="BDZ78175.1"/>
    </source>
</evidence>
<evidence type="ECO:0000256" key="6">
    <source>
        <dbReference type="ARBA" id="ARBA00022603"/>
    </source>
</evidence>
<dbReference type="Proteomes" id="UP001305815">
    <property type="component" value="Chromosome"/>
</dbReference>
<evidence type="ECO:0000256" key="9">
    <source>
        <dbReference type="ARBA" id="ARBA00022694"/>
    </source>
</evidence>
<dbReference type="Pfam" id="PF02390">
    <property type="entry name" value="Methyltransf_4"/>
    <property type="match status" value="1"/>
</dbReference>
<dbReference type="InterPro" id="IPR050714">
    <property type="entry name" value="Cobalamin_biosynth_MTase"/>
</dbReference>
<dbReference type="PANTHER" id="PTHR43182:SF1">
    <property type="entry name" value="COBALT-PRECORRIN-7 C(5)-METHYLTRANSFERASE"/>
    <property type="match status" value="1"/>
</dbReference>
<accession>A0ABM8I510</accession>
<dbReference type="Gene3D" id="3.40.1010.10">
    <property type="entry name" value="Cobalt-precorrin-4 Transmethylase, Domain 1"/>
    <property type="match status" value="1"/>
</dbReference>
<evidence type="ECO:0000313" key="12">
    <source>
        <dbReference type="Proteomes" id="UP001305815"/>
    </source>
</evidence>
<dbReference type="InterPro" id="IPR035996">
    <property type="entry name" value="4pyrrol_Methylase_sf"/>
</dbReference>
<dbReference type="InterPro" id="IPR003358">
    <property type="entry name" value="tRNA_(Gua-N-7)_MeTrfase_Trmb"/>
</dbReference>
<feature type="domain" description="Tetrapyrrole methylase" evidence="10">
    <location>
        <begin position="257"/>
        <end position="442"/>
    </location>
</feature>
<dbReference type="Pfam" id="PF00590">
    <property type="entry name" value="TP_methylase"/>
    <property type="match status" value="1"/>
</dbReference>
<dbReference type="InterPro" id="IPR014008">
    <property type="entry name" value="Cbl_synth_MTase_CbiT"/>
</dbReference>
<name>A0ABM8I510_9FIRM</name>
<evidence type="ECO:0000256" key="8">
    <source>
        <dbReference type="ARBA" id="ARBA00022691"/>
    </source>
</evidence>
<evidence type="ECO:0000256" key="5">
    <source>
        <dbReference type="ARBA" id="ARBA00022573"/>
    </source>
</evidence>
<keyword evidence="12" id="KW-1185">Reference proteome</keyword>
<comment type="pathway">
    <text evidence="3">Cofactor biosynthesis; adenosylcobalamin biosynthesis.</text>
</comment>
<dbReference type="NCBIfam" id="TIGR02467">
    <property type="entry name" value="CbiE"/>
    <property type="match status" value="1"/>
</dbReference>
<dbReference type="PROSITE" id="PS51014">
    <property type="entry name" value="COBK_CBIJ"/>
    <property type="match status" value="1"/>
</dbReference>
<evidence type="ECO:0000256" key="4">
    <source>
        <dbReference type="ARBA" id="ARBA00011977"/>
    </source>
</evidence>
<dbReference type="Gene3D" id="3.40.50.150">
    <property type="entry name" value="Vaccinia Virus protein VP39"/>
    <property type="match status" value="1"/>
</dbReference>
<dbReference type="Pfam" id="PF02571">
    <property type="entry name" value="CbiJ"/>
    <property type="match status" value="1"/>
</dbReference>
<keyword evidence="5" id="KW-0169">Cobalamin biosynthesis</keyword>
<dbReference type="EC" id="2.1.1.33" evidence="4"/>
<dbReference type="PANTHER" id="PTHR43182">
    <property type="entry name" value="COBALT-PRECORRIN-6B C(15)-METHYLTRANSFERASE (DECARBOXYLATING)"/>
    <property type="match status" value="1"/>
</dbReference>
<dbReference type="NCBIfam" id="TIGR02469">
    <property type="entry name" value="CbiT"/>
    <property type="match status" value="1"/>
</dbReference>
<reference evidence="12" key="1">
    <citation type="journal article" date="2023" name="Int. J. Syst. Evol. Microbiol.">
        <title>Claveliimonas bilis gen. nov., sp. nov., deoxycholic acid-producing bacteria isolated from human faeces, and reclassification of Sellimonas monacensis Zenner et al. 2021 as Claveliimonas monacensis comb. nov.</title>
        <authorList>
            <person name="Hisatomi A."/>
            <person name="Kastawa N.W.E.P.G."/>
            <person name="Song I."/>
            <person name="Ohkuma M."/>
            <person name="Fukiya S."/>
            <person name="Sakamoto M."/>
        </authorList>
    </citation>
    <scope>NUCLEOTIDE SEQUENCE [LARGE SCALE GENOMIC DNA]</scope>
    <source>
        <strain evidence="12">12BBH14</strain>
    </source>
</reference>
<dbReference type="EMBL" id="AP027742">
    <property type="protein sequence ID" value="BDZ78175.1"/>
    <property type="molecule type" value="Genomic_DNA"/>
</dbReference>
<evidence type="ECO:0000256" key="1">
    <source>
        <dbReference type="ARBA" id="ARBA00000142"/>
    </source>
</evidence>
<evidence type="ECO:0000256" key="3">
    <source>
        <dbReference type="ARBA" id="ARBA00004953"/>
    </source>
</evidence>
<gene>
    <name evidence="11" type="ORF">Lac1_23580</name>
</gene>
<dbReference type="NCBIfam" id="TIGR00715">
    <property type="entry name" value="precor6x_red"/>
    <property type="match status" value="1"/>
</dbReference>
<dbReference type="InterPro" id="IPR012818">
    <property type="entry name" value="CbiE"/>
</dbReference>
<dbReference type="InterPro" id="IPR029063">
    <property type="entry name" value="SAM-dependent_MTases_sf"/>
</dbReference>
<dbReference type="SUPFAM" id="SSF53790">
    <property type="entry name" value="Tetrapyrrole methylase"/>
    <property type="match status" value="1"/>
</dbReference>
<sequence>MASIMIFAGTTEGRKIAEFLRGHAPKVYVLTATEYGKEQVEDGENIHVLAGRLDVEGMRELAYGCQAELVIDATHPFAMEVTKNIQKMCREESISYMRVLREGSVKDGNAVWVKNIREAADYLKDKEGNVLITTGSKELAPYTEIPDYQSRCFLRVLSTKEAVQKAVENGFEGKHLIAMQGPFSQEMNEQLLRHVQAKYMVTKESGRSGGYEEKLRAAKKAGAVAVVIGRPLEKGVTLDEAFQILAEKYGFRRPRHITLVGVGPGDESLLTKAAQRAMKSADVLIGAKRMLQAAEGIAAERYEEYRADKIEEFLRINSRYRQIVILLSGDVSFYSGAAKLKETLKEYEMSVIPGISSISCMAARIGKGVEHTPLLSIHGRNCNYVDYLREYGRIFLLVSSGKEIETVLRRLCRYGYGSASVYVGSRLSYPKENLISGTAKRLSEKEKIWDGLSVMYVEIPEILVEEAPQETEDGDFIRGKIPMTKSGIRSVVLAKMNPQKDAVIYDVGAGTGSVSIALAKKSIDGMVFAIEKKIEGIALIHKNKRHFHVSNIQAVHGEAPEALEQLPAPDLAFVGGSSGNLTSILEAIWSKNPEAKIVVSAITLNTLAECTEYIKRHPKLGADIMQIQVSQGKKVGRYQMMTGQNPIYIVTFERRKEKKEQGREGEKKE</sequence>
<keyword evidence="7" id="KW-0808">Transferase</keyword>
<evidence type="ECO:0000259" key="10">
    <source>
        <dbReference type="Pfam" id="PF00590"/>
    </source>
</evidence>
<keyword evidence="9" id="KW-0819">tRNA processing</keyword>
<proteinExistence type="predicted"/>